<gene>
    <name evidence="3 6" type="primary">rimP</name>
    <name evidence="6" type="ORF">RHODO2019_04995</name>
</gene>
<dbReference type="InterPro" id="IPR035956">
    <property type="entry name" value="RimP_N_sf"/>
</dbReference>
<evidence type="ECO:0000256" key="2">
    <source>
        <dbReference type="ARBA" id="ARBA00022517"/>
    </source>
</evidence>
<dbReference type="RefSeq" id="WP_265383906.1">
    <property type="nucleotide sequence ID" value="NZ_CP110615.1"/>
</dbReference>
<comment type="function">
    <text evidence="3">Required for maturation of 30S ribosomal subunits.</text>
</comment>
<evidence type="ECO:0000259" key="5">
    <source>
        <dbReference type="Pfam" id="PF02576"/>
    </source>
</evidence>
<dbReference type="PANTHER" id="PTHR33867">
    <property type="entry name" value="RIBOSOME MATURATION FACTOR RIMP"/>
    <property type="match status" value="1"/>
</dbReference>
<feature type="region of interest" description="Disordered" evidence="4">
    <location>
        <begin position="154"/>
        <end position="193"/>
    </location>
</feature>
<keyword evidence="7" id="KW-1185">Reference proteome</keyword>
<dbReference type="Gene3D" id="3.30.300.70">
    <property type="entry name" value="RimP-like superfamily, N-terminal"/>
    <property type="match status" value="1"/>
</dbReference>
<dbReference type="NCBIfam" id="NF000930">
    <property type="entry name" value="PRK00092.2-2"/>
    <property type="match status" value="1"/>
</dbReference>
<dbReference type="Proteomes" id="UP001164965">
    <property type="component" value="Chromosome"/>
</dbReference>
<evidence type="ECO:0000313" key="7">
    <source>
        <dbReference type="Proteomes" id="UP001164965"/>
    </source>
</evidence>
<reference evidence="6" key="1">
    <citation type="submission" date="2022-10" db="EMBL/GenBank/DDBJ databases">
        <title>Rhodococcus sp.75.</title>
        <authorList>
            <person name="Sun M."/>
        </authorList>
    </citation>
    <scope>NUCLEOTIDE SEQUENCE</scope>
    <source>
        <strain evidence="6">75</strain>
    </source>
</reference>
<dbReference type="Pfam" id="PF02576">
    <property type="entry name" value="RimP_N"/>
    <property type="match status" value="1"/>
</dbReference>
<dbReference type="EMBL" id="CP110615">
    <property type="protein sequence ID" value="UZJ25802.1"/>
    <property type="molecule type" value="Genomic_DNA"/>
</dbReference>
<comment type="subcellular location">
    <subcellularLocation>
        <location evidence="3">Cytoplasm</location>
    </subcellularLocation>
</comment>
<keyword evidence="1 3" id="KW-0963">Cytoplasm</keyword>
<proteinExistence type="inferred from homology"/>
<evidence type="ECO:0000256" key="3">
    <source>
        <dbReference type="HAMAP-Rule" id="MF_01077"/>
    </source>
</evidence>
<evidence type="ECO:0000256" key="4">
    <source>
        <dbReference type="SAM" id="MobiDB-lite"/>
    </source>
</evidence>
<protein>
    <recommendedName>
        <fullName evidence="3">Ribosome maturation factor RimP</fullName>
    </recommendedName>
</protein>
<dbReference type="InterPro" id="IPR028989">
    <property type="entry name" value="RimP_N"/>
</dbReference>
<dbReference type="HAMAP" id="MF_01077">
    <property type="entry name" value="RimP"/>
    <property type="match status" value="1"/>
</dbReference>
<keyword evidence="2 3" id="KW-0690">Ribosome biogenesis</keyword>
<sequence>MPVPPPDKVTELVGGVVADSGAELETVTVSAAGRRSVVKLVVDAEDGLDLDAVAELTRAVSAVLDEEPSIGEAAYTLEVTTPGVDRPLTHERHWRRNRGRRAAVRVGGELLTVRIGEVVDATVVLVLPDRREPTVRTVALADVEHAVVEVEFSNPDPRELALSGAPRATPTSVPDGNDTVDDGNDTADDEENR</sequence>
<dbReference type="InterPro" id="IPR003728">
    <property type="entry name" value="Ribosome_maturation_RimP"/>
</dbReference>
<organism evidence="6 7">
    <name type="scientific">Rhodococcus antarcticus</name>
    <dbReference type="NCBI Taxonomy" id="2987751"/>
    <lineage>
        <taxon>Bacteria</taxon>
        <taxon>Bacillati</taxon>
        <taxon>Actinomycetota</taxon>
        <taxon>Actinomycetes</taxon>
        <taxon>Mycobacteriales</taxon>
        <taxon>Nocardiaceae</taxon>
        <taxon>Rhodococcus</taxon>
    </lineage>
</organism>
<evidence type="ECO:0000256" key="1">
    <source>
        <dbReference type="ARBA" id="ARBA00022490"/>
    </source>
</evidence>
<name>A0ABY6P2D0_9NOCA</name>
<comment type="similarity">
    <text evidence="3">Belongs to the RimP family.</text>
</comment>
<dbReference type="SUPFAM" id="SSF75420">
    <property type="entry name" value="YhbC-like, N-terminal domain"/>
    <property type="match status" value="1"/>
</dbReference>
<feature type="domain" description="Ribosome maturation factor RimP N-terminal" evidence="5">
    <location>
        <begin position="13"/>
        <end position="85"/>
    </location>
</feature>
<evidence type="ECO:0000313" key="6">
    <source>
        <dbReference type="EMBL" id="UZJ25802.1"/>
    </source>
</evidence>
<accession>A0ABY6P2D0</accession>
<feature type="compositionally biased region" description="Acidic residues" evidence="4">
    <location>
        <begin position="178"/>
        <end position="193"/>
    </location>
</feature>
<dbReference type="PANTHER" id="PTHR33867:SF1">
    <property type="entry name" value="RIBOSOME MATURATION FACTOR RIMP"/>
    <property type="match status" value="1"/>
</dbReference>